<dbReference type="GO" id="GO:0032259">
    <property type="term" value="P:methylation"/>
    <property type="evidence" value="ECO:0007669"/>
    <property type="project" value="UniProtKB-KW"/>
</dbReference>
<feature type="transmembrane region" description="Helical" evidence="12">
    <location>
        <begin position="194"/>
        <end position="213"/>
    </location>
</feature>
<keyword evidence="14" id="KW-1185">Reference proteome</keyword>
<evidence type="ECO:0000256" key="9">
    <source>
        <dbReference type="ARBA" id="ARBA00022989"/>
    </source>
</evidence>
<evidence type="ECO:0000256" key="6">
    <source>
        <dbReference type="ARBA" id="ARBA00022679"/>
    </source>
</evidence>
<feature type="transmembrane region" description="Helical" evidence="12">
    <location>
        <begin position="12"/>
        <end position="33"/>
    </location>
</feature>
<feature type="transmembrane region" description="Helical" evidence="12">
    <location>
        <begin position="45"/>
        <end position="65"/>
    </location>
</feature>
<accession>A0ABU3BAC7</accession>
<evidence type="ECO:0000256" key="11">
    <source>
        <dbReference type="ARBA" id="ARBA00048134"/>
    </source>
</evidence>
<dbReference type="NCBIfam" id="NF045656">
    <property type="entry name" value="MeththiolMtaseMddA"/>
    <property type="match status" value="1"/>
</dbReference>
<comment type="function">
    <text evidence="1">Catalyzes the methylation of methanethiol (MeSH) to yield dimethylsulphide (DMS).</text>
</comment>
<sequence>MSRTLIAAYGAASYFVFLGTFLYLIGFIAGIAVPKGVDDGPLVAWPLALAVNLGLIALFGVQHSVMARPGFKRLWTRVVPPAAERSTYVLLSSVALVVLYLAWLPMPSQVWSVEASWLRGLLWALFGLGWVVALVSTFLIDHFDLFGLRQVWHHWRGTECPSHPFKTPALYHWVRHPLMTGFLMVFWLVPDMTVGHLVFSAGMTAYIVVGTLYEERDLIAAFGERYRRYAASVPRFIPMPGRRTGE</sequence>
<keyword evidence="10 12" id="KW-0472">Membrane</keyword>
<evidence type="ECO:0000313" key="14">
    <source>
        <dbReference type="Proteomes" id="UP001259982"/>
    </source>
</evidence>
<dbReference type="InterPro" id="IPR054700">
    <property type="entry name" value="MddA"/>
</dbReference>
<dbReference type="PANTHER" id="PTHR31040:SF1">
    <property type="entry name" value="NURIM"/>
    <property type="match status" value="1"/>
</dbReference>
<dbReference type="EC" id="2.1.1.334" evidence="4"/>
<evidence type="ECO:0000256" key="2">
    <source>
        <dbReference type="ARBA" id="ARBA00004141"/>
    </source>
</evidence>
<keyword evidence="7" id="KW-0949">S-adenosyl-L-methionine</keyword>
<comment type="similarity">
    <text evidence="3">Belongs to the nurim family.</text>
</comment>
<keyword evidence="6 13" id="KW-0808">Transferase</keyword>
<dbReference type="Gene3D" id="1.20.120.1630">
    <property type="match status" value="1"/>
</dbReference>
<dbReference type="Proteomes" id="UP001259982">
    <property type="component" value="Unassembled WGS sequence"/>
</dbReference>
<evidence type="ECO:0000256" key="1">
    <source>
        <dbReference type="ARBA" id="ARBA00002096"/>
    </source>
</evidence>
<dbReference type="InterPro" id="IPR033580">
    <property type="entry name" value="Nurim-like"/>
</dbReference>
<evidence type="ECO:0000256" key="7">
    <source>
        <dbReference type="ARBA" id="ARBA00022691"/>
    </source>
</evidence>
<evidence type="ECO:0000256" key="10">
    <source>
        <dbReference type="ARBA" id="ARBA00023136"/>
    </source>
</evidence>
<evidence type="ECO:0000256" key="12">
    <source>
        <dbReference type="SAM" id="Phobius"/>
    </source>
</evidence>
<organism evidence="13 14">
    <name type="scientific">Spectribacter acetivorans</name>
    <dbReference type="NCBI Taxonomy" id="3075603"/>
    <lineage>
        <taxon>Bacteria</taxon>
        <taxon>Pseudomonadati</taxon>
        <taxon>Pseudomonadota</taxon>
        <taxon>Gammaproteobacteria</taxon>
        <taxon>Salinisphaerales</taxon>
        <taxon>Salinisphaeraceae</taxon>
        <taxon>Spectribacter</taxon>
    </lineage>
</organism>
<reference evidence="13 14" key="1">
    <citation type="submission" date="2023-09" db="EMBL/GenBank/DDBJ databases">
        <authorList>
            <person name="Rey-Velasco X."/>
        </authorList>
    </citation>
    <scope>NUCLEOTIDE SEQUENCE [LARGE SCALE GENOMIC DNA]</scope>
    <source>
        <strain evidence="13 14">P385</strain>
    </source>
</reference>
<dbReference type="GO" id="GO:0004671">
    <property type="term" value="F:protein C-terminal S-isoprenylcysteine carboxyl O-methyltransferase activity"/>
    <property type="evidence" value="ECO:0007669"/>
    <property type="project" value="UniProtKB-EC"/>
</dbReference>
<dbReference type="RefSeq" id="WP_311659280.1">
    <property type="nucleotide sequence ID" value="NZ_JAVRHY010000009.1"/>
</dbReference>
<dbReference type="PANTHER" id="PTHR31040">
    <property type="entry name" value="NURIM"/>
    <property type="match status" value="1"/>
</dbReference>
<evidence type="ECO:0000256" key="3">
    <source>
        <dbReference type="ARBA" id="ARBA00010631"/>
    </source>
</evidence>
<keyword evidence="5 13" id="KW-0489">Methyltransferase</keyword>
<evidence type="ECO:0000256" key="8">
    <source>
        <dbReference type="ARBA" id="ARBA00022692"/>
    </source>
</evidence>
<proteinExistence type="inferred from homology"/>
<name>A0ABU3BAC7_9GAMM</name>
<comment type="caution">
    <text evidence="13">The sequence shown here is derived from an EMBL/GenBank/DDBJ whole genome shotgun (WGS) entry which is preliminary data.</text>
</comment>
<feature type="transmembrane region" description="Helical" evidence="12">
    <location>
        <begin position="86"/>
        <end position="103"/>
    </location>
</feature>
<evidence type="ECO:0000256" key="4">
    <source>
        <dbReference type="ARBA" id="ARBA00012149"/>
    </source>
</evidence>
<feature type="transmembrane region" description="Helical" evidence="12">
    <location>
        <begin position="123"/>
        <end position="148"/>
    </location>
</feature>
<comment type="subcellular location">
    <subcellularLocation>
        <location evidence="2">Membrane</location>
        <topology evidence="2">Multi-pass membrane protein</topology>
    </subcellularLocation>
</comment>
<protein>
    <recommendedName>
        <fullName evidence="4">methanethiol S-methyltransferase</fullName>
        <ecNumber evidence="4">2.1.1.334</ecNumber>
    </recommendedName>
</protein>
<evidence type="ECO:0000256" key="5">
    <source>
        <dbReference type="ARBA" id="ARBA00022603"/>
    </source>
</evidence>
<gene>
    <name evidence="13" type="ORF">RM531_10955</name>
</gene>
<keyword evidence="9 12" id="KW-1133">Transmembrane helix</keyword>
<comment type="catalytic activity">
    <reaction evidence="11">
        <text>methanethiol + S-adenosyl-L-methionine = dimethyl sulfide + S-adenosyl-L-homocysteine + H(+)</text>
        <dbReference type="Rhea" id="RHEA:50428"/>
        <dbReference type="ChEBI" id="CHEBI:15378"/>
        <dbReference type="ChEBI" id="CHEBI:16007"/>
        <dbReference type="ChEBI" id="CHEBI:17437"/>
        <dbReference type="ChEBI" id="CHEBI:57856"/>
        <dbReference type="ChEBI" id="CHEBI:59789"/>
        <dbReference type="EC" id="2.1.1.334"/>
    </reaction>
</comment>
<evidence type="ECO:0000313" key="13">
    <source>
        <dbReference type="EMBL" id="MDT0618995.1"/>
    </source>
</evidence>
<dbReference type="EMBL" id="JAVRHY010000009">
    <property type="protein sequence ID" value="MDT0618995.1"/>
    <property type="molecule type" value="Genomic_DNA"/>
</dbReference>
<keyword evidence="8 12" id="KW-0812">Transmembrane</keyword>